<dbReference type="AlphaFoldDB" id="A0A6J0MEL5"/>
<feature type="compositionally biased region" description="Basic and acidic residues" evidence="1">
    <location>
        <begin position="117"/>
        <end position="132"/>
    </location>
</feature>
<dbReference type="GeneID" id="108842207"/>
<proteinExistence type="predicted"/>
<dbReference type="PANTHER" id="PTHR35750">
    <property type="entry name" value="PHOSPHOLIPID HYDROPEROXIDE GLUTATHIONE PEROXIDASE"/>
    <property type="match status" value="1"/>
</dbReference>
<keyword evidence="2" id="KW-1185">Reference proteome</keyword>
<gene>
    <name evidence="3" type="primary">LOC108842207</name>
</gene>
<protein>
    <submittedName>
        <fullName evidence="3">Uncharacterized protein LOC108842207</fullName>
    </submittedName>
</protein>
<dbReference type="OrthoDB" id="550279at2759"/>
<evidence type="ECO:0000313" key="3">
    <source>
        <dbReference type="RefSeq" id="XP_018470549.2"/>
    </source>
</evidence>
<reference evidence="2" key="1">
    <citation type="journal article" date="2019" name="Database">
        <title>The radish genome database (RadishGD): an integrated information resource for radish genomics.</title>
        <authorList>
            <person name="Yu H.J."/>
            <person name="Baek S."/>
            <person name="Lee Y.J."/>
            <person name="Cho A."/>
            <person name="Mun J.H."/>
        </authorList>
    </citation>
    <scope>NUCLEOTIDE SEQUENCE [LARGE SCALE GENOMIC DNA]</scope>
    <source>
        <strain evidence="2">cv. WK10039</strain>
    </source>
</reference>
<dbReference type="PANTHER" id="PTHR35750:SF1">
    <property type="entry name" value="PHOSPHOLIPID HYDROPEROXIDE GLUTATHIONE PEROXIDASE"/>
    <property type="match status" value="1"/>
</dbReference>
<sequence>MGFLKKLAGVFGFGQEAVKSEEDDGGDGTVIDSGDGDKRRENNQPRFRETGLPRRGFGVPVQVAVERSQLGPLLHPCSAGDGGIQGLRWYTKRLRVDEDGDVADEFLEEGDQPANAEDDHSSNKTMPRLEAKRKTKPAKVRRLVVSSDGKLQQCIEHQGRLLLV</sequence>
<evidence type="ECO:0000256" key="1">
    <source>
        <dbReference type="SAM" id="MobiDB-lite"/>
    </source>
</evidence>
<accession>A0A6J0MEL5</accession>
<dbReference type="KEGG" id="rsz:108842207"/>
<organism evidence="2 3">
    <name type="scientific">Raphanus sativus</name>
    <name type="common">Radish</name>
    <name type="synonym">Raphanus raphanistrum var. sativus</name>
    <dbReference type="NCBI Taxonomy" id="3726"/>
    <lineage>
        <taxon>Eukaryota</taxon>
        <taxon>Viridiplantae</taxon>
        <taxon>Streptophyta</taxon>
        <taxon>Embryophyta</taxon>
        <taxon>Tracheophyta</taxon>
        <taxon>Spermatophyta</taxon>
        <taxon>Magnoliopsida</taxon>
        <taxon>eudicotyledons</taxon>
        <taxon>Gunneridae</taxon>
        <taxon>Pentapetalae</taxon>
        <taxon>rosids</taxon>
        <taxon>malvids</taxon>
        <taxon>Brassicales</taxon>
        <taxon>Brassicaceae</taxon>
        <taxon>Brassiceae</taxon>
        <taxon>Raphanus</taxon>
    </lineage>
</organism>
<dbReference type="Proteomes" id="UP000504610">
    <property type="component" value="Chromosome 2"/>
</dbReference>
<evidence type="ECO:0000313" key="2">
    <source>
        <dbReference type="Proteomes" id="UP000504610"/>
    </source>
</evidence>
<feature type="region of interest" description="Disordered" evidence="1">
    <location>
        <begin position="104"/>
        <end position="141"/>
    </location>
</feature>
<name>A0A6J0MEL5_RAPSA</name>
<reference evidence="3" key="2">
    <citation type="submission" date="2025-08" db="UniProtKB">
        <authorList>
            <consortium name="RefSeq"/>
        </authorList>
    </citation>
    <scope>IDENTIFICATION</scope>
    <source>
        <tissue evidence="3">Leaf</tissue>
    </source>
</reference>
<feature type="compositionally biased region" description="Basic and acidic residues" evidence="1">
    <location>
        <begin position="35"/>
        <end position="52"/>
    </location>
</feature>
<dbReference type="RefSeq" id="XP_018470549.2">
    <property type="nucleotide sequence ID" value="XM_018615047.2"/>
</dbReference>
<feature type="region of interest" description="Disordered" evidence="1">
    <location>
        <begin position="16"/>
        <end position="55"/>
    </location>
</feature>